<evidence type="ECO:0000313" key="2">
    <source>
        <dbReference type="Proteomes" id="UP000059188"/>
    </source>
</evidence>
<reference evidence="1 2" key="1">
    <citation type="submission" date="2014-11" db="EMBL/GenBank/DDBJ databases">
        <authorList>
            <person name="Wibberg Daniel"/>
        </authorList>
    </citation>
    <scope>NUCLEOTIDE SEQUENCE [LARGE SCALE GENOMIC DNA]</scope>
    <source>
        <strain evidence="1">Rhizoctonia solani AG1-IB 7/3/14</strain>
    </source>
</reference>
<protein>
    <recommendedName>
        <fullName evidence="3">VHS domain-containing protein</fullName>
    </recommendedName>
</protein>
<dbReference type="OrthoDB" id="10255964at2759"/>
<dbReference type="Proteomes" id="UP000059188">
    <property type="component" value="Unassembled WGS sequence"/>
</dbReference>
<evidence type="ECO:0000313" key="1">
    <source>
        <dbReference type="EMBL" id="CEL58548.1"/>
    </source>
</evidence>
<dbReference type="EMBL" id="LN679417">
    <property type="protein sequence ID" value="CEL58548.1"/>
    <property type="molecule type" value="Genomic_DNA"/>
</dbReference>
<sequence>MNSRIIRTFGVHRDWLKDFHRIIRMERGVKNAFGLLRGINHHVANGRGKSQDQHELQSNQDIRGDWTSWEVPRLVDHAIHSYIEDWAVVVELCNKFGQHPQETKESFKVLIDNIRSGIPSIQLSACKVRLLSCPFAQ</sequence>
<dbReference type="AlphaFoldDB" id="A0A0B7FQR2"/>
<accession>A0A0B7FQR2</accession>
<keyword evidence="2" id="KW-1185">Reference proteome</keyword>
<proteinExistence type="predicted"/>
<organism evidence="1 2">
    <name type="scientific">Thanatephorus cucumeris (strain AG1-IB / isolate 7/3/14)</name>
    <name type="common">Lettuce bottom rot fungus</name>
    <name type="synonym">Rhizoctonia solani</name>
    <dbReference type="NCBI Taxonomy" id="1108050"/>
    <lineage>
        <taxon>Eukaryota</taxon>
        <taxon>Fungi</taxon>
        <taxon>Dikarya</taxon>
        <taxon>Basidiomycota</taxon>
        <taxon>Agaricomycotina</taxon>
        <taxon>Agaricomycetes</taxon>
        <taxon>Cantharellales</taxon>
        <taxon>Ceratobasidiaceae</taxon>
        <taxon>Rhizoctonia</taxon>
        <taxon>Rhizoctonia solani AG-1</taxon>
    </lineage>
</organism>
<name>A0A0B7FQR2_THACB</name>
<gene>
    <name evidence="1" type="ORF">RSOLAG1IB_12154</name>
</gene>
<evidence type="ECO:0008006" key="3">
    <source>
        <dbReference type="Google" id="ProtNLM"/>
    </source>
</evidence>